<keyword evidence="3" id="KW-0378">Hydrolase</keyword>
<name>A0A917JJB7_9ENTE</name>
<comment type="caution">
    <text evidence="7">The sequence shown here is derived from an EMBL/GenBank/DDBJ whole genome shotgun (WGS) entry which is preliminary data.</text>
</comment>
<dbReference type="GO" id="GO:0004040">
    <property type="term" value="F:amidase activity"/>
    <property type="evidence" value="ECO:0007669"/>
    <property type="project" value="InterPro"/>
</dbReference>
<organism evidence="7 8">
    <name type="scientific">Enterococcus alcedinis</name>
    <dbReference type="NCBI Taxonomy" id="1274384"/>
    <lineage>
        <taxon>Bacteria</taxon>
        <taxon>Bacillati</taxon>
        <taxon>Bacillota</taxon>
        <taxon>Bacilli</taxon>
        <taxon>Lactobacillales</taxon>
        <taxon>Enterococcaceae</taxon>
        <taxon>Enterococcus</taxon>
    </lineage>
</organism>
<accession>A0A917JJB7</accession>
<dbReference type="PANTHER" id="PTHR33308:SF9">
    <property type="entry name" value="PEPTIDOGLYCAN HYDROLASE FLGJ"/>
    <property type="match status" value="1"/>
</dbReference>
<protein>
    <recommendedName>
        <fullName evidence="6">Mannosyl-glycoprotein endo-beta-N-acetylglucosamidase-like domain-containing protein</fullName>
    </recommendedName>
</protein>
<dbReference type="PROSITE" id="PS51170">
    <property type="entry name" value="CW"/>
    <property type="match status" value="1"/>
</dbReference>
<evidence type="ECO:0000256" key="2">
    <source>
        <dbReference type="ARBA" id="ARBA00022737"/>
    </source>
</evidence>
<dbReference type="PANTHER" id="PTHR33308">
    <property type="entry name" value="PEPTIDOGLYCAN HYDROLASE FLGJ"/>
    <property type="match status" value="1"/>
</dbReference>
<dbReference type="SUPFAM" id="SSF69360">
    <property type="entry name" value="Cell wall binding repeat"/>
    <property type="match status" value="1"/>
</dbReference>
<dbReference type="Gene3D" id="4.10.80.30">
    <property type="entry name" value="DNA polymerase, domain 6"/>
    <property type="match status" value="1"/>
</dbReference>
<feature type="chain" id="PRO_5037180853" description="Mannosyl-glycoprotein endo-beta-N-acetylglucosamidase-like domain-containing protein" evidence="5">
    <location>
        <begin position="27"/>
        <end position="705"/>
    </location>
</feature>
<evidence type="ECO:0000313" key="7">
    <source>
        <dbReference type="EMBL" id="GGI66329.1"/>
    </source>
</evidence>
<dbReference type="InterPro" id="IPR018337">
    <property type="entry name" value="Cell_wall/Cho-bd_repeat"/>
</dbReference>
<dbReference type="InterPro" id="IPR002901">
    <property type="entry name" value="MGlyc_endo_b_GlcNAc-like_dom"/>
</dbReference>
<dbReference type="SMART" id="SM00047">
    <property type="entry name" value="LYZ2"/>
    <property type="match status" value="1"/>
</dbReference>
<dbReference type="Gene3D" id="2.10.270.10">
    <property type="entry name" value="Cholin Binding"/>
    <property type="match status" value="1"/>
</dbReference>
<evidence type="ECO:0000256" key="4">
    <source>
        <dbReference type="PROSITE-ProRule" id="PRU00591"/>
    </source>
</evidence>
<evidence type="ECO:0000313" key="8">
    <source>
        <dbReference type="Proteomes" id="UP000622610"/>
    </source>
</evidence>
<keyword evidence="8" id="KW-1185">Reference proteome</keyword>
<dbReference type="EMBL" id="BMDT01000010">
    <property type="protein sequence ID" value="GGI66329.1"/>
    <property type="molecule type" value="Genomic_DNA"/>
</dbReference>
<evidence type="ECO:0000256" key="3">
    <source>
        <dbReference type="ARBA" id="ARBA00022801"/>
    </source>
</evidence>
<reference evidence="7" key="2">
    <citation type="submission" date="2020-09" db="EMBL/GenBank/DDBJ databases">
        <authorList>
            <person name="Sun Q."/>
            <person name="Sedlacek I."/>
        </authorList>
    </citation>
    <scope>NUCLEOTIDE SEQUENCE</scope>
    <source>
        <strain evidence="7">CCM 8433</strain>
    </source>
</reference>
<sequence length="705" mass="81338">MKRIMKGIVTSSLLILSFSSIPVVFSDEFTTPPSLESIVESSTEETLMTSETLNESEFFSGEFESEGSSSVIETFDSTQFEESDDSSVATTETTISESLFEESVQGKLMLKTNEIISEKVIGKYATITSKDLILWEDLTLQKEKARSSQYYLQTLLVEKEFKLSDGKQYLSLKNNKNQLLGYISATELKIVDGQQGLFHSIDQFVSINGTYTIWQNFKWEQRHSATQFKNQTFRAKGIYYHFNGSRYLSLYNNKNQWIGYINENGVKKAIGDQGAFQSISRYVSIKGTYTIWQNFKWEKRYSASQFKNQTFKAKGIYNHFNGSHYLSLYNQKDQWVGYINEKGTDAARGQESIYHSYGKYISIIGNYDLWRNFSWSSNVHSSKYQGQTFLAKGIYYHFNGSRYLSVYDNKGNWLGYMNADGAKVVSDQQGTYQSYGKTVTVKTNNYAIWRNFSWSSKASGSHLGKKYLAKGVYQHYNGSRYLSLYDNNRWIGYINALGTTDTTSRWVKENNNWYYLNNRGQVTKGWAQIDNRWNYFDASGINIDDSQARFIGQSIDTARSIADKNQLYPSVMLAQAILESNYGTSELARKANNFFGMKFKENEDEGKYEKYFVETKEYDATTGETVTILAAFRKYPTLLKSFEDNALKLRQGVSWDHNYYSGTWRENAKTYKEATKALTGKYATDPLYNQSLDTRIEKWRLNQFD</sequence>
<comment type="similarity">
    <text evidence="1">Belongs to the glycosyl hydrolase 73 family.</text>
</comment>
<evidence type="ECO:0000256" key="1">
    <source>
        <dbReference type="ARBA" id="ARBA00010266"/>
    </source>
</evidence>
<reference evidence="7" key="1">
    <citation type="journal article" date="2014" name="Int. J. Syst. Evol. Microbiol.">
        <title>Complete genome sequence of Corynebacterium casei LMG S-19264T (=DSM 44701T), isolated from a smear-ripened cheese.</title>
        <authorList>
            <consortium name="US DOE Joint Genome Institute (JGI-PGF)"/>
            <person name="Walter F."/>
            <person name="Albersmeier A."/>
            <person name="Kalinowski J."/>
            <person name="Ruckert C."/>
        </authorList>
    </citation>
    <scope>NUCLEOTIDE SEQUENCE</scope>
    <source>
        <strain evidence="7">CCM 8433</strain>
    </source>
</reference>
<dbReference type="InterPro" id="IPR051056">
    <property type="entry name" value="Glycosyl_Hydrolase_73"/>
</dbReference>
<feature type="repeat" description="Cell wall-binding" evidence="4">
    <location>
        <begin position="503"/>
        <end position="522"/>
    </location>
</feature>
<dbReference type="Proteomes" id="UP000622610">
    <property type="component" value="Unassembled WGS sequence"/>
</dbReference>
<feature type="domain" description="Mannosyl-glycoprotein endo-beta-N-acetylglucosamidase-like" evidence="6">
    <location>
        <begin position="536"/>
        <end position="705"/>
    </location>
</feature>
<dbReference type="Pfam" id="PF01473">
    <property type="entry name" value="Choline_bind_1"/>
    <property type="match status" value="1"/>
</dbReference>
<dbReference type="AlphaFoldDB" id="A0A917JJB7"/>
<evidence type="ECO:0000256" key="5">
    <source>
        <dbReference type="SAM" id="SignalP"/>
    </source>
</evidence>
<evidence type="ECO:0000259" key="6">
    <source>
        <dbReference type="SMART" id="SM00047"/>
    </source>
</evidence>
<dbReference type="Pfam" id="PF01832">
    <property type="entry name" value="Glucosaminidase"/>
    <property type="match status" value="1"/>
</dbReference>
<gene>
    <name evidence="7" type="ORF">GCM10011482_19830</name>
</gene>
<proteinExistence type="inferred from homology"/>
<dbReference type="Gene3D" id="1.10.530.10">
    <property type="match status" value="1"/>
</dbReference>
<keyword evidence="2" id="KW-0677">Repeat</keyword>
<keyword evidence="5" id="KW-0732">Signal</keyword>
<feature type="signal peptide" evidence="5">
    <location>
        <begin position="1"/>
        <end position="26"/>
    </location>
</feature>